<dbReference type="SUPFAM" id="SSF82171">
    <property type="entry name" value="DPP6 N-terminal domain-like"/>
    <property type="match status" value="1"/>
</dbReference>
<organism evidence="2">
    <name type="scientific">Anisakis simplex</name>
    <name type="common">Herring worm</name>
    <dbReference type="NCBI Taxonomy" id="6269"/>
    <lineage>
        <taxon>Eukaryota</taxon>
        <taxon>Metazoa</taxon>
        <taxon>Ecdysozoa</taxon>
        <taxon>Nematoda</taxon>
        <taxon>Chromadorea</taxon>
        <taxon>Rhabditida</taxon>
        <taxon>Spirurina</taxon>
        <taxon>Ascaridomorpha</taxon>
        <taxon>Ascaridoidea</taxon>
        <taxon>Anisakidae</taxon>
        <taxon>Anisakis</taxon>
        <taxon>Anisakis simplex complex</taxon>
    </lineage>
</organism>
<reference evidence="2" key="1">
    <citation type="submission" date="2017-02" db="UniProtKB">
        <authorList>
            <consortium name="WormBaseParasite"/>
        </authorList>
    </citation>
    <scope>IDENTIFICATION</scope>
</reference>
<dbReference type="Gene3D" id="2.120.10.30">
    <property type="entry name" value="TolB, C-terminal domain"/>
    <property type="match status" value="1"/>
</dbReference>
<evidence type="ECO:0000313" key="2">
    <source>
        <dbReference type="WBParaSite" id="ASIM_0001956301-mRNA-1"/>
    </source>
</evidence>
<accession>A0A0M3KF04</accession>
<name>A0A0M3KF04_ANISI</name>
<dbReference type="InterPro" id="IPR011659">
    <property type="entry name" value="WD40"/>
</dbReference>
<dbReference type="Pfam" id="PF07676">
    <property type="entry name" value="PD40"/>
    <property type="match status" value="3"/>
</dbReference>
<comment type="similarity">
    <text evidence="1">Belongs to the TolB family.</text>
</comment>
<sequence>LTVSDFQLTNEIGYDGHATFSRDGSKIVFEASRPKTDAELERYTKMLSYNLVSPKELELFVMNADGSNVTQLTHLGGANISPYFLKDGKRVIFASNHAMDRKCCDFALYLIDLDGKNLEKVTGQNGSADGFPTFDGNQRRMIWASRRNGTHQGETNIFIADWID</sequence>
<dbReference type="WBParaSite" id="ASIM_0001956301-mRNA-1">
    <property type="protein sequence ID" value="ASIM_0001956301-mRNA-1"/>
    <property type="gene ID" value="ASIM_0001956301"/>
</dbReference>
<protein>
    <submittedName>
        <fullName evidence="2">Biopolymer transporter Tol</fullName>
    </submittedName>
</protein>
<dbReference type="PANTHER" id="PTHR36842:SF1">
    <property type="entry name" value="PROTEIN TOLB"/>
    <property type="match status" value="1"/>
</dbReference>
<dbReference type="InterPro" id="IPR011042">
    <property type="entry name" value="6-blade_b-propeller_TolB-like"/>
</dbReference>
<dbReference type="PANTHER" id="PTHR36842">
    <property type="entry name" value="PROTEIN TOLB HOMOLOG"/>
    <property type="match status" value="1"/>
</dbReference>
<proteinExistence type="inferred from homology"/>
<evidence type="ECO:0000256" key="1">
    <source>
        <dbReference type="ARBA" id="ARBA00009820"/>
    </source>
</evidence>
<dbReference type="AlphaFoldDB" id="A0A0M3KF04"/>